<evidence type="ECO:0000256" key="1">
    <source>
        <dbReference type="SAM" id="SignalP"/>
    </source>
</evidence>
<proteinExistence type="predicted"/>
<keyword evidence="1" id="KW-0732">Signal</keyword>
<dbReference type="EMBL" id="PUHP01001193">
    <property type="protein sequence ID" value="TQN66480.1"/>
    <property type="molecule type" value="Genomic_DNA"/>
</dbReference>
<evidence type="ECO:0000313" key="2">
    <source>
        <dbReference type="EMBL" id="TQN66480.1"/>
    </source>
</evidence>
<feature type="signal peptide" evidence="1">
    <location>
        <begin position="1"/>
        <end position="22"/>
    </location>
</feature>
<sequence length="82" mass="8970">MRSQSIISVAIVALSLLGEASAWCNFNKRTFEDCCYRTQDAKENQGDFMSTPIGSICPEKHLETCKADCCTWTTGLGTGCPK</sequence>
<comment type="caution">
    <text evidence="2">The sequence shown here is derived from an EMBL/GenBank/DDBJ whole genome shotgun (WGS) entry which is preliminary data.</text>
</comment>
<accession>A0A5Q4BHT2</accession>
<protein>
    <submittedName>
        <fullName evidence="2">Uncharacterized protein</fullName>
    </submittedName>
</protein>
<organism evidence="2 3">
    <name type="scientific">Colletotrichum shisoi</name>
    <dbReference type="NCBI Taxonomy" id="2078593"/>
    <lineage>
        <taxon>Eukaryota</taxon>
        <taxon>Fungi</taxon>
        <taxon>Dikarya</taxon>
        <taxon>Ascomycota</taxon>
        <taxon>Pezizomycotina</taxon>
        <taxon>Sordariomycetes</taxon>
        <taxon>Hypocreomycetidae</taxon>
        <taxon>Glomerellales</taxon>
        <taxon>Glomerellaceae</taxon>
        <taxon>Colletotrichum</taxon>
        <taxon>Colletotrichum destructivum species complex</taxon>
    </lineage>
</organism>
<keyword evidence="3" id="KW-1185">Reference proteome</keyword>
<name>A0A5Q4BHT2_9PEZI</name>
<feature type="chain" id="PRO_5025011359" evidence="1">
    <location>
        <begin position="23"/>
        <end position="82"/>
    </location>
</feature>
<evidence type="ECO:0000313" key="3">
    <source>
        <dbReference type="Proteomes" id="UP000326340"/>
    </source>
</evidence>
<dbReference type="AlphaFoldDB" id="A0A5Q4BHT2"/>
<reference evidence="2 3" key="1">
    <citation type="journal article" date="2019" name="Sci. Rep.">
        <title>Colletotrichum shisoi sp. nov., an anthracnose pathogen of Perilla frutescens in Japan: molecular phylogenetic, morphological and genomic evidence.</title>
        <authorList>
            <person name="Gan P."/>
            <person name="Tsushima A."/>
            <person name="Hiroyama R."/>
            <person name="Narusaka M."/>
            <person name="Takano Y."/>
            <person name="Narusaka Y."/>
            <person name="Kawaradani M."/>
            <person name="Damm U."/>
            <person name="Shirasu K."/>
        </authorList>
    </citation>
    <scope>NUCLEOTIDE SEQUENCE [LARGE SCALE GENOMIC DNA]</scope>
    <source>
        <strain evidence="2 3">PG-2018a</strain>
    </source>
</reference>
<dbReference type="Proteomes" id="UP000326340">
    <property type="component" value="Unassembled WGS sequence"/>
</dbReference>
<gene>
    <name evidence="2" type="ORF">CSHISOI_08782</name>
</gene>
<dbReference type="OrthoDB" id="4789058at2759"/>